<dbReference type="EMBL" id="CP051774">
    <property type="protein sequence ID" value="QJE97144.1"/>
    <property type="molecule type" value="Genomic_DNA"/>
</dbReference>
<dbReference type="EC" id="4.2.1.10" evidence="2"/>
<dbReference type="InterPro" id="IPR001381">
    <property type="entry name" value="DHquinase_I"/>
</dbReference>
<dbReference type="GO" id="GO:0003855">
    <property type="term" value="F:3-dehydroquinate dehydratase activity"/>
    <property type="evidence" value="ECO:0007669"/>
    <property type="project" value="UniProtKB-EC"/>
</dbReference>
<dbReference type="InterPro" id="IPR050146">
    <property type="entry name" value="Type-I_3-dehydroquinase"/>
</dbReference>
<dbReference type="Pfam" id="PF01487">
    <property type="entry name" value="DHquinase_I"/>
    <property type="match status" value="1"/>
</dbReference>
<gene>
    <name evidence="5" type="ORF">HHL09_15555</name>
</gene>
<dbReference type="KEGG" id="luo:HHL09_15555"/>
<evidence type="ECO:0000313" key="5">
    <source>
        <dbReference type="EMBL" id="QJE97144.1"/>
    </source>
</evidence>
<sequence>MSRAPALLNPSQPKVVGSFGNAKSLGNTSLAAAREACDVVEIRMDLLEAEGILTSTRPWAHLEGIPLLFTARIAAEGGAGNLGVGERIKLLEKILPDAALVDVELASAGDLGGILSRMKTEEIPWVASFHDFQGLADTFARIPPMAEQAVKAGAACFKAAVRMHTADDVAKLAGLLKSVEGIPLSLMGMGPLAPVSRLLCAQYGSVLNYGFIGDAPTAPGQWSAELLKRGIAELERI</sequence>
<evidence type="ECO:0000256" key="4">
    <source>
        <dbReference type="ARBA" id="ARBA00023270"/>
    </source>
</evidence>
<dbReference type="SUPFAM" id="SSF51569">
    <property type="entry name" value="Aldolase"/>
    <property type="match status" value="1"/>
</dbReference>
<evidence type="ECO:0000256" key="3">
    <source>
        <dbReference type="ARBA" id="ARBA00023239"/>
    </source>
</evidence>
<keyword evidence="3" id="KW-0456">Lyase</keyword>
<protein>
    <recommendedName>
        <fullName evidence="2">3-dehydroquinate dehydratase</fullName>
        <ecNumber evidence="2">4.2.1.10</ecNumber>
    </recommendedName>
</protein>
<proteinExistence type="predicted"/>
<dbReference type="PANTHER" id="PTHR43699:SF1">
    <property type="entry name" value="3-DEHYDROQUINATE DEHYDRATASE"/>
    <property type="match status" value="1"/>
</dbReference>
<dbReference type="RefSeq" id="WP_169455544.1">
    <property type="nucleotide sequence ID" value="NZ_CP051774.1"/>
</dbReference>
<reference evidence="5 6" key="1">
    <citation type="submission" date="2020-04" db="EMBL/GenBank/DDBJ databases">
        <title>Luteolibacter sp. G-1-1-1 isolated from soil.</title>
        <authorList>
            <person name="Dahal R.H."/>
        </authorList>
    </citation>
    <scope>NUCLEOTIDE SEQUENCE [LARGE SCALE GENOMIC DNA]</scope>
    <source>
        <strain evidence="5 6">G-1-1-1</strain>
    </source>
</reference>
<organism evidence="5 6">
    <name type="scientific">Luteolibacter luteus</name>
    <dbReference type="NCBI Taxonomy" id="2728835"/>
    <lineage>
        <taxon>Bacteria</taxon>
        <taxon>Pseudomonadati</taxon>
        <taxon>Verrucomicrobiota</taxon>
        <taxon>Verrucomicrobiia</taxon>
        <taxon>Verrucomicrobiales</taxon>
        <taxon>Verrucomicrobiaceae</taxon>
        <taxon>Luteolibacter</taxon>
    </lineage>
</organism>
<dbReference type="CDD" id="cd00502">
    <property type="entry name" value="DHQase_I"/>
    <property type="match status" value="1"/>
</dbReference>
<dbReference type="Gene3D" id="3.20.20.70">
    <property type="entry name" value="Aldolase class I"/>
    <property type="match status" value="1"/>
</dbReference>
<dbReference type="PANTHER" id="PTHR43699">
    <property type="entry name" value="3-DEHYDROQUINATE DEHYDRATASE"/>
    <property type="match status" value="1"/>
</dbReference>
<dbReference type="GO" id="GO:0046279">
    <property type="term" value="P:3,4-dihydroxybenzoate biosynthetic process"/>
    <property type="evidence" value="ECO:0007669"/>
    <property type="project" value="TreeGrafter"/>
</dbReference>
<dbReference type="Proteomes" id="UP000501812">
    <property type="component" value="Chromosome"/>
</dbReference>
<name>A0A858RKX0_9BACT</name>
<evidence type="ECO:0000256" key="2">
    <source>
        <dbReference type="ARBA" id="ARBA00012060"/>
    </source>
</evidence>
<accession>A0A858RKX0</accession>
<dbReference type="InterPro" id="IPR013785">
    <property type="entry name" value="Aldolase_TIM"/>
</dbReference>
<dbReference type="AlphaFoldDB" id="A0A858RKX0"/>
<evidence type="ECO:0000313" key="6">
    <source>
        <dbReference type="Proteomes" id="UP000501812"/>
    </source>
</evidence>
<evidence type="ECO:0000256" key="1">
    <source>
        <dbReference type="ARBA" id="ARBA00001864"/>
    </source>
</evidence>
<comment type="catalytic activity">
    <reaction evidence="1">
        <text>3-dehydroquinate = 3-dehydroshikimate + H2O</text>
        <dbReference type="Rhea" id="RHEA:21096"/>
        <dbReference type="ChEBI" id="CHEBI:15377"/>
        <dbReference type="ChEBI" id="CHEBI:16630"/>
        <dbReference type="ChEBI" id="CHEBI:32364"/>
        <dbReference type="EC" id="4.2.1.10"/>
    </reaction>
</comment>
<keyword evidence="6" id="KW-1185">Reference proteome</keyword>
<keyword evidence="4" id="KW-0704">Schiff base</keyword>